<dbReference type="PANTHER" id="PTHR10887:SF495">
    <property type="entry name" value="HELICASE SENATAXIN ISOFORM X1-RELATED"/>
    <property type="match status" value="1"/>
</dbReference>
<evidence type="ECO:0000256" key="2">
    <source>
        <dbReference type="ARBA" id="ARBA00022741"/>
    </source>
</evidence>
<sequence length="1579" mass="177030">MPPVVLRDNPTPEDDSWNFRATVPIPRRTGMGKHVTFTAQAIKIDLAMFPANRILHSDDPSKFILASFESLRFPERPPSTNREYMVRLFKAGFFLNGVQYRFYGHSPSQLLLSSRGEHDEELDDRLYRLGDFQRIMNVAKRAKRIGPLFSKAEIDWQLDPRLTKDVDTEDTRQNSYHEWVRSASTNWEVAFDFLSALKQYESAERLLFEGIDSQRIQAQVRSAQMSEVGSFVKNDKFRARMIIPKSRFLYGVCDPYGVLREGEVHVRVSIPRQGASTLKNTQVLIVRNPCLHPGDCLKLWAVEHPRLSHLVDCVVFASKGRRAAPSMSAGGDLDGDQFTVIWDPDFVPKKVAEVFLHVSCPKRAYQQQCHKRGLRTSFCILQQACIMISCPFCLPIIAPSMTLARIVALHHQWVRFSPKGAMSNQCQDLNALHSLAVDGGSVKIPEHLTRLPEVQPDSPPYIIALLQQAAREFHDDFLQSHPSGLPDAGSTEDAERPPSAEERLVRLMASEKLAISEYELVMMAARFARRHNMDLRPHLCHIDFGALTTSEKHALSVYLGLTPESDPYMWNSLIRSEILQPRDLEDRHLGGPLRLQRLYSSSIQGRAAFFRVSQSGNPKFQPSTNDSKDDRFSVGVFLRGEIAWDDDPEVDNNVVVCSFMPRSSGMMSTYWQGTKGYKLHCGENVMQLFNKQRGDSFIFVTRPPAKSGIDIVTSIALNKISGRVQQQCGRVYRTPVVTIEIHVVSNRDRIAHQIFDLRFEHVQTEELLKRFDYTAQSFTPNTLVGIDWSHDPVGRRIFINSVEDANRALLDLDHNRLRNYFKFAIQHRAESRIFLIFEAFLGNEESSLDMVAACMEEYPSLAYSVLKKHLPEGPGPLPQAVSHLAPPIIRNIIRSSNSLGIAALAGLERLASNIDDLDVATFFDILWLTSLSVRPPELVQEILLVLHEGRTASRSRSKVLEYAHKNALGIAFDRAEEAGDACAFVPPKAADGQEMDIDAGGKITVTARIRVDAPTPIRIHSHIRLQVASSPEGSPIPRAVVDAVVTRASRGELWLDVKQPLPPEWKSVDWNLYDAGSTATSKAMMDAVLRLARDGRECCRFNHIIVGLDPIPSNNGVRSPPADDQSIPASLNASQRAAVLSAKPDRLTLIWGPPGMPSFLHGERISNPARTSGTGKTTVVVQILLRFLREDSESKILMSASTHNAVDNVLERFLQENDSIHLLTHEQILRVATESSKVHKQLQKFTVDSRLGGSLNDNPRLIQKAEKRVKEARIVFTTCTGAGLGILRNIDFETVLIDEASQITEPGALIPLVKGCRGAVMVGDHVQLRPTVRPMGKALEFDKSLFESLWTGQQFPDMSRAMLEVQYRFSADVARFPSQEFYEGRLQTGTPREDEIAATLGISSFPWPHENGRLFPVVFIPCTSEEDYGRASKSNSGQVNLVKYILSQLRTPRNDIDTREEYQQRLRSVSIAVLTPYSRQVQLLRQNLPSAMDAVVSTIDGFQGREADVVVFSTVRSNAEGDIGFVEDARRLNVAWTRPKLGLIVVGNRNTLQATSTLWKRASEACKEVVIEPPEETVS</sequence>
<evidence type="ECO:0000259" key="6">
    <source>
        <dbReference type="Pfam" id="PF05183"/>
    </source>
</evidence>
<dbReference type="Pfam" id="PF13087">
    <property type="entry name" value="AAA_12"/>
    <property type="match status" value="1"/>
</dbReference>
<dbReference type="Pfam" id="PF05183">
    <property type="entry name" value="RdRP"/>
    <property type="match status" value="1"/>
</dbReference>
<dbReference type="OMA" id="YVISNRD"/>
<dbReference type="PANTHER" id="PTHR10887">
    <property type="entry name" value="DNA2/NAM7 HELICASE FAMILY"/>
    <property type="match status" value="1"/>
</dbReference>
<evidence type="ECO:0000256" key="5">
    <source>
        <dbReference type="ARBA" id="ARBA00022840"/>
    </source>
</evidence>
<dbReference type="FunFam" id="3.40.50.300:FF:000326">
    <property type="entry name" value="P-loop containing nucleoside triphosphate hydrolase"/>
    <property type="match status" value="1"/>
</dbReference>
<accession>A0A1C7LMT3</accession>
<comment type="similarity">
    <text evidence="1">Belongs to the DNA2/NAM7 helicase family.</text>
</comment>
<dbReference type="GO" id="GO:0004386">
    <property type="term" value="F:helicase activity"/>
    <property type="evidence" value="ECO:0007669"/>
    <property type="project" value="UniProtKB-KW"/>
</dbReference>
<evidence type="ECO:0000259" key="7">
    <source>
        <dbReference type="Pfam" id="PF13086"/>
    </source>
</evidence>
<dbReference type="InterPro" id="IPR047187">
    <property type="entry name" value="SF1_C_Upf1"/>
</dbReference>
<evidence type="ECO:0000259" key="8">
    <source>
        <dbReference type="Pfam" id="PF13087"/>
    </source>
</evidence>
<organism evidence="9 10">
    <name type="scientific">Grifola frondosa</name>
    <name type="common">Maitake</name>
    <name type="synonym">Polyporus frondosus</name>
    <dbReference type="NCBI Taxonomy" id="5627"/>
    <lineage>
        <taxon>Eukaryota</taxon>
        <taxon>Fungi</taxon>
        <taxon>Dikarya</taxon>
        <taxon>Basidiomycota</taxon>
        <taxon>Agaricomycotina</taxon>
        <taxon>Agaricomycetes</taxon>
        <taxon>Polyporales</taxon>
        <taxon>Grifolaceae</taxon>
        <taxon>Grifola</taxon>
    </lineage>
</organism>
<feature type="domain" description="RDRP core" evidence="6">
    <location>
        <begin position="174"/>
        <end position="439"/>
    </location>
</feature>
<dbReference type="InterPro" id="IPR027417">
    <property type="entry name" value="P-loop_NTPase"/>
</dbReference>
<dbReference type="OrthoDB" id="6513042at2759"/>
<name>A0A1C7LMT3_GRIFR</name>
<evidence type="ECO:0000313" key="9">
    <source>
        <dbReference type="EMBL" id="OBZ65910.1"/>
    </source>
</evidence>
<dbReference type="GO" id="GO:0003968">
    <property type="term" value="F:RNA-directed RNA polymerase activity"/>
    <property type="evidence" value="ECO:0007669"/>
    <property type="project" value="InterPro"/>
</dbReference>
<dbReference type="EMBL" id="LUGG01000038">
    <property type="protein sequence ID" value="OBZ65910.1"/>
    <property type="molecule type" value="Genomic_DNA"/>
</dbReference>
<dbReference type="InterPro" id="IPR041677">
    <property type="entry name" value="DNA2/NAM7_AAA_11"/>
</dbReference>
<comment type="caution">
    <text evidence="9">The sequence shown here is derived from an EMBL/GenBank/DDBJ whole genome shotgun (WGS) entry which is preliminary data.</text>
</comment>
<feature type="domain" description="DNA2/NAM7 helicase-like C-terminal" evidence="8">
    <location>
        <begin position="1342"/>
        <end position="1549"/>
    </location>
</feature>
<keyword evidence="4 9" id="KW-0347">Helicase</keyword>
<gene>
    <name evidence="9" type="primary">upf1</name>
    <name evidence="9" type="ORF">A0H81_14116</name>
</gene>
<dbReference type="GO" id="GO:0005694">
    <property type="term" value="C:chromosome"/>
    <property type="evidence" value="ECO:0007669"/>
    <property type="project" value="UniProtKB-ARBA"/>
</dbReference>
<evidence type="ECO:0000313" key="10">
    <source>
        <dbReference type="Proteomes" id="UP000092993"/>
    </source>
</evidence>
<dbReference type="STRING" id="5627.A0A1C7LMT3"/>
<evidence type="ECO:0000256" key="4">
    <source>
        <dbReference type="ARBA" id="ARBA00022806"/>
    </source>
</evidence>
<protein>
    <submittedName>
        <fullName evidence="9">ATP-dependent helicase upf1</fullName>
    </submittedName>
</protein>
<dbReference type="GO" id="GO:0005524">
    <property type="term" value="F:ATP binding"/>
    <property type="evidence" value="ECO:0007669"/>
    <property type="project" value="UniProtKB-KW"/>
</dbReference>
<dbReference type="Gene3D" id="3.40.50.300">
    <property type="entry name" value="P-loop containing nucleotide triphosphate hydrolases"/>
    <property type="match status" value="2"/>
</dbReference>
<keyword evidence="5" id="KW-0067">ATP-binding</keyword>
<dbReference type="Proteomes" id="UP000092993">
    <property type="component" value="Unassembled WGS sequence"/>
</dbReference>
<dbReference type="InterPro" id="IPR057596">
    <property type="entry name" value="RDRP_core"/>
</dbReference>
<feature type="domain" description="DNA2/NAM7 helicase helicase" evidence="7">
    <location>
        <begin position="1131"/>
        <end position="1258"/>
    </location>
</feature>
<dbReference type="InterPro" id="IPR045055">
    <property type="entry name" value="DNA2/NAM7-like"/>
</dbReference>
<dbReference type="GO" id="GO:0016787">
    <property type="term" value="F:hydrolase activity"/>
    <property type="evidence" value="ECO:0007669"/>
    <property type="project" value="UniProtKB-KW"/>
</dbReference>
<feature type="domain" description="DNA2/NAM7 helicase helicase" evidence="7">
    <location>
        <begin position="1266"/>
        <end position="1332"/>
    </location>
</feature>
<evidence type="ECO:0000256" key="3">
    <source>
        <dbReference type="ARBA" id="ARBA00022801"/>
    </source>
</evidence>
<dbReference type="InterPro" id="IPR041679">
    <property type="entry name" value="DNA2/NAM7-like_C"/>
</dbReference>
<dbReference type="CDD" id="cd18808">
    <property type="entry name" value="SF1_C_Upf1"/>
    <property type="match status" value="1"/>
</dbReference>
<keyword evidence="3" id="KW-0378">Hydrolase</keyword>
<evidence type="ECO:0000256" key="1">
    <source>
        <dbReference type="ARBA" id="ARBA00007913"/>
    </source>
</evidence>
<keyword evidence="2" id="KW-0547">Nucleotide-binding</keyword>
<dbReference type="SUPFAM" id="SSF52540">
    <property type="entry name" value="P-loop containing nucleoside triphosphate hydrolases"/>
    <property type="match status" value="1"/>
</dbReference>
<proteinExistence type="inferred from homology"/>
<reference evidence="9 10" key="1">
    <citation type="submission" date="2016-03" db="EMBL/GenBank/DDBJ databases">
        <title>Whole genome sequencing of Grifola frondosa 9006-11.</title>
        <authorList>
            <person name="Min B."/>
            <person name="Park H."/>
            <person name="Kim J.-G."/>
            <person name="Cho H."/>
            <person name="Oh Y.-L."/>
            <person name="Kong W.-S."/>
            <person name="Choi I.-G."/>
        </authorList>
    </citation>
    <scope>NUCLEOTIDE SEQUENCE [LARGE SCALE GENOMIC DNA]</scope>
    <source>
        <strain evidence="9 10">9006-11</strain>
    </source>
</reference>
<dbReference type="Pfam" id="PF13086">
    <property type="entry name" value="AAA_11"/>
    <property type="match status" value="2"/>
</dbReference>
<keyword evidence="10" id="KW-1185">Reference proteome</keyword>